<reference evidence="3" key="1">
    <citation type="submission" date="2015-06" db="EMBL/GenBank/DDBJ databases">
        <authorList>
            <person name="Hoefler B.C."/>
            <person name="Straight P.D."/>
        </authorList>
    </citation>
    <scope>NUCLEOTIDE SEQUENCE</scope>
</reference>
<feature type="non-terminal residue" evidence="3">
    <location>
        <position position="1"/>
    </location>
</feature>
<evidence type="ECO:0000313" key="3">
    <source>
        <dbReference type="EMBL" id="JAI21782.1"/>
    </source>
</evidence>
<dbReference type="GO" id="GO:0006629">
    <property type="term" value="P:lipid metabolic process"/>
    <property type="evidence" value="ECO:0007669"/>
    <property type="project" value="UniProtKB-ARBA"/>
</dbReference>
<dbReference type="GO" id="GO:0016491">
    <property type="term" value="F:oxidoreductase activity"/>
    <property type="evidence" value="ECO:0007669"/>
    <property type="project" value="UniProtKB-KW"/>
</dbReference>
<dbReference type="InterPro" id="IPR020904">
    <property type="entry name" value="Sc_DH/Rdtase_CS"/>
</dbReference>
<dbReference type="AlphaFoldDB" id="A0A0K8U557"/>
<dbReference type="InterPro" id="IPR057326">
    <property type="entry name" value="KR_dom"/>
</dbReference>
<dbReference type="OrthoDB" id="47007at2759"/>
<dbReference type="FunFam" id="3.40.50.720:FF:000084">
    <property type="entry name" value="Short-chain dehydrogenase reductase"/>
    <property type="match status" value="1"/>
</dbReference>
<evidence type="ECO:0000259" key="2">
    <source>
        <dbReference type="SMART" id="SM00822"/>
    </source>
</evidence>
<dbReference type="PRINTS" id="PR00081">
    <property type="entry name" value="GDHRDH"/>
</dbReference>
<organism evidence="3">
    <name type="scientific">Bactrocera latifrons</name>
    <name type="common">Malaysian fruit fly</name>
    <name type="synonym">Chaetodacus latifrons</name>
    <dbReference type="NCBI Taxonomy" id="174628"/>
    <lineage>
        <taxon>Eukaryota</taxon>
        <taxon>Metazoa</taxon>
        <taxon>Ecdysozoa</taxon>
        <taxon>Arthropoda</taxon>
        <taxon>Hexapoda</taxon>
        <taxon>Insecta</taxon>
        <taxon>Pterygota</taxon>
        <taxon>Neoptera</taxon>
        <taxon>Endopterygota</taxon>
        <taxon>Diptera</taxon>
        <taxon>Brachycera</taxon>
        <taxon>Muscomorpha</taxon>
        <taxon>Tephritoidea</taxon>
        <taxon>Tephritidae</taxon>
        <taxon>Bactrocera</taxon>
        <taxon>Bactrocera</taxon>
    </lineage>
</organism>
<proteinExistence type="predicted"/>
<dbReference type="InterPro" id="IPR036291">
    <property type="entry name" value="NAD(P)-bd_dom_sf"/>
</dbReference>
<feature type="domain" description="Ketoreductase" evidence="2">
    <location>
        <begin position="22"/>
        <end position="191"/>
    </location>
</feature>
<dbReference type="Gene3D" id="3.40.50.720">
    <property type="entry name" value="NAD(P)-binding Rossmann-like Domain"/>
    <property type="match status" value="1"/>
</dbReference>
<dbReference type="PANTHER" id="PTHR43975:SF2">
    <property type="entry name" value="EG:BACR7A4.14 PROTEIN-RELATED"/>
    <property type="match status" value="1"/>
</dbReference>
<protein>
    <submittedName>
        <fullName evidence="3">Putative oxidoreductase TM_0325</fullName>
    </submittedName>
</protein>
<dbReference type="EMBL" id="GDHF01030532">
    <property type="protein sequence ID" value="JAI21782.1"/>
    <property type="molecule type" value="Transcribed_RNA"/>
</dbReference>
<name>A0A0K8U557_BACLA</name>
<keyword evidence="1" id="KW-0560">Oxidoreductase</keyword>
<evidence type="ECO:0000256" key="1">
    <source>
        <dbReference type="ARBA" id="ARBA00023002"/>
    </source>
</evidence>
<dbReference type="SMART" id="SM00822">
    <property type="entry name" value="PKS_KR"/>
    <property type="match status" value="1"/>
</dbReference>
<dbReference type="InterPro" id="IPR002347">
    <property type="entry name" value="SDR_fam"/>
</dbReference>
<dbReference type="Pfam" id="PF13561">
    <property type="entry name" value="adh_short_C2"/>
    <property type="match status" value="1"/>
</dbReference>
<dbReference type="NCBIfam" id="NF005559">
    <property type="entry name" value="PRK07231.1"/>
    <property type="match status" value="1"/>
</dbReference>
<gene>
    <name evidence="3" type="primary">TM_0325_0</name>
    <name evidence="3" type="ORF">c0_g1_i1</name>
</gene>
<dbReference type="PRINTS" id="PR00080">
    <property type="entry name" value="SDRFAMILY"/>
</dbReference>
<dbReference type="SUPFAM" id="SSF51735">
    <property type="entry name" value="NAD(P)-binding Rossmann-fold domains"/>
    <property type="match status" value="1"/>
</dbReference>
<accession>A0A0K8U557</accession>
<sequence length="271" mass="28521">THLNSSSTKPLYTFVTMSFNGKVVIVTGASSGLGAGTAEAFAKRGAKVALVGRNVENLKSTEAACKAANPNAELLLIAADVTIDAERIINSTLEKFGKLDVLVNNAGILAYGSILDIGVEQFDSLLNTNLRSIFLLTKLAAPHLIKTQGNIVNVSSVAGTRTFPNTSSYCTSKAAVDQFTRCIALDLAPMNVRVNAVNPGVVVTDIHARSGMTEADYADYMRRAKETHALGRVGTPKEVADTIAFLASDEASFITGATVPIDGGKQAMCPR</sequence>
<dbReference type="PANTHER" id="PTHR43975">
    <property type="entry name" value="ZGC:101858"/>
    <property type="match status" value="1"/>
</dbReference>
<dbReference type="PROSITE" id="PS00061">
    <property type="entry name" value="ADH_SHORT"/>
    <property type="match status" value="1"/>
</dbReference>